<keyword evidence="2" id="KW-1185">Reference proteome</keyword>
<gene>
    <name evidence="3" type="primary">LOC115629195</name>
</gene>
<dbReference type="AlphaFoldDB" id="A0A6J2TZC7"/>
<accession>A0A6J2TZC7</accession>
<protein>
    <submittedName>
        <fullName evidence="3">Uncharacterized protein LOC115629195</fullName>
    </submittedName>
</protein>
<dbReference type="GeneID" id="115629195"/>
<evidence type="ECO:0000313" key="3">
    <source>
        <dbReference type="RefSeq" id="XP_030381454.1"/>
    </source>
</evidence>
<dbReference type="Proteomes" id="UP000504634">
    <property type="component" value="Unplaced"/>
</dbReference>
<dbReference type="RefSeq" id="XP_030381454.1">
    <property type="nucleotide sequence ID" value="XM_030525594.1"/>
</dbReference>
<reference evidence="3" key="1">
    <citation type="submission" date="2025-08" db="UniProtKB">
        <authorList>
            <consortium name="RefSeq"/>
        </authorList>
    </citation>
    <scope>IDENTIFICATION</scope>
    <source>
        <strain evidence="3">11010-0011.00</strain>
        <tissue evidence="3">Whole body</tissue>
    </source>
</reference>
<proteinExistence type="predicted"/>
<keyword evidence="1" id="KW-0175">Coiled coil</keyword>
<sequence length="237" mass="27393">MKSICKSGAELRPKTQQNLLANDSTNIDARNVTDEACVEDNLGPYEFFQAKLQAIRSANNMLHLTNEKPQNEKKHLNDDKFKHLSVLSYCYPDTKSSIASVVQYSAEKLNKMLQDTRKLFELDGELKTAYAAHCQQATKAKQAEAQHNRFDKYTTMDYAKLEATKKELQEKYMQTRGNCVNLNTKLGSTQRLFESKYQLLLTEDRQFERYQLEAIEARVQIKFGLDKRRIAATYMKP</sequence>
<dbReference type="OrthoDB" id="7837557at2759"/>
<name>A0A6J2TZC7_DROLE</name>
<feature type="coiled-coil region" evidence="1">
    <location>
        <begin position="158"/>
        <end position="185"/>
    </location>
</feature>
<evidence type="ECO:0000313" key="2">
    <source>
        <dbReference type="Proteomes" id="UP000504634"/>
    </source>
</evidence>
<organism evidence="2 3">
    <name type="scientific">Drosophila lebanonensis</name>
    <name type="common">Fruit fly</name>
    <name type="synonym">Scaptodrosophila lebanonensis</name>
    <dbReference type="NCBI Taxonomy" id="7225"/>
    <lineage>
        <taxon>Eukaryota</taxon>
        <taxon>Metazoa</taxon>
        <taxon>Ecdysozoa</taxon>
        <taxon>Arthropoda</taxon>
        <taxon>Hexapoda</taxon>
        <taxon>Insecta</taxon>
        <taxon>Pterygota</taxon>
        <taxon>Neoptera</taxon>
        <taxon>Endopterygota</taxon>
        <taxon>Diptera</taxon>
        <taxon>Brachycera</taxon>
        <taxon>Muscomorpha</taxon>
        <taxon>Ephydroidea</taxon>
        <taxon>Drosophilidae</taxon>
        <taxon>Scaptodrosophila</taxon>
    </lineage>
</organism>
<evidence type="ECO:0000256" key="1">
    <source>
        <dbReference type="SAM" id="Coils"/>
    </source>
</evidence>